<name>K1TDH0_9ZZZZ</name>
<accession>K1TDH0</accession>
<dbReference type="AlphaFoldDB" id="K1TDH0"/>
<organism evidence="1">
    <name type="scientific">human gut metagenome</name>
    <dbReference type="NCBI Taxonomy" id="408170"/>
    <lineage>
        <taxon>unclassified sequences</taxon>
        <taxon>metagenomes</taxon>
        <taxon>organismal metagenomes</taxon>
    </lineage>
</organism>
<sequence length="52" mass="6101">SNIAVCMIQIHDNSFDTHSYISDLKATNNEEFRRKFTVFSEKYMLPDAKKTD</sequence>
<comment type="caution">
    <text evidence="1">The sequence shown here is derived from an EMBL/GenBank/DDBJ whole genome shotgun (WGS) entry which is preliminary data.</text>
</comment>
<proteinExistence type="predicted"/>
<reference evidence="1" key="1">
    <citation type="journal article" date="2013" name="Environ. Microbiol.">
        <title>Microbiota from the distal guts of lean and obese adolescents exhibit partial functional redundancy besides clear differences in community structure.</title>
        <authorList>
            <person name="Ferrer M."/>
            <person name="Ruiz A."/>
            <person name="Lanza F."/>
            <person name="Haange S.B."/>
            <person name="Oberbach A."/>
            <person name="Till H."/>
            <person name="Bargiela R."/>
            <person name="Campoy C."/>
            <person name="Segura M.T."/>
            <person name="Richter M."/>
            <person name="von Bergen M."/>
            <person name="Seifert J."/>
            <person name="Suarez A."/>
        </authorList>
    </citation>
    <scope>NUCLEOTIDE SEQUENCE</scope>
</reference>
<dbReference type="EMBL" id="AJWY01006094">
    <property type="protein sequence ID" value="EKC67813.1"/>
    <property type="molecule type" value="Genomic_DNA"/>
</dbReference>
<feature type="non-terminal residue" evidence="1">
    <location>
        <position position="1"/>
    </location>
</feature>
<protein>
    <submittedName>
        <fullName evidence="1">Na/Pi-cotransporter</fullName>
    </submittedName>
</protein>
<gene>
    <name evidence="1" type="ORF">LEA_09110</name>
</gene>
<evidence type="ECO:0000313" key="1">
    <source>
        <dbReference type="EMBL" id="EKC67813.1"/>
    </source>
</evidence>